<dbReference type="EnsemblMetazoa" id="SSS_2732s_mrna">
    <property type="protein sequence ID" value="KAF7487736.1"/>
    <property type="gene ID" value="SSS_2732"/>
</dbReference>
<protein>
    <submittedName>
        <fullName evidence="2 3">Uncharacterized protein</fullName>
    </submittedName>
</protein>
<feature type="compositionally biased region" description="Low complexity" evidence="1">
    <location>
        <begin position="22"/>
        <end position="33"/>
    </location>
</feature>
<name>A0A834R0K0_SARSC</name>
<feature type="compositionally biased region" description="Low complexity" evidence="1">
    <location>
        <begin position="52"/>
        <end position="72"/>
    </location>
</feature>
<dbReference type="Proteomes" id="UP000070412">
    <property type="component" value="Unassembled WGS sequence"/>
</dbReference>
<dbReference type="AlphaFoldDB" id="A0A834R0K0"/>
<keyword evidence="4" id="KW-1185">Reference proteome</keyword>
<reference evidence="4" key="1">
    <citation type="journal article" date="2020" name="PLoS Negl. Trop. Dis.">
        <title>High-quality nuclear genome for Sarcoptes scabiei-A critical resource for a neglected parasite.</title>
        <authorList>
            <person name="Korhonen P.K."/>
            <person name="Gasser R.B."/>
            <person name="Ma G."/>
            <person name="Wang T."/>
            <person name="Stroehlein A.J."/>
            <person name="Young N.D."/>
            <person name="Ang C.S."/>
            <person name="Fernando D.D."/>
            <person name="Lu H.C."/>
            <person name="Taylor S."/>
            <person name="Reynolds S.L."/>
            <person name="Mofiz E."/>
            <person name="Najaraj S.H."/>
            <person name="Gowda H."/>
            <person name="Madugundu A."/>
            <person name="Renuse S."/>
            <person name="Holt D."/>
            <person name="Pandey A."/>
            <person name="Papenfuss A.T."/>
            <person name="Fischer K."/>
        </authorList>
    </citation>
    <scope>NUCLEOTIDE SEQUENCE [LARGE SCALE GENOMIC DNA]</scope>
</reference>
<feature type="region of interest" description="Disordered" evidence="1">
    <location>
        <begin position="231"/>
        <end position="259"/>
    </location>
</feature>
<feature type="region of interest" description="Disordered" evidence="1">
    <location>
        <begin position="280"/>
        <end position="308"/>
    </location>
</feature>
<dbReference type="OrthoDB" id="6247875at2759"/>
<dbReference type="EMBL" id="WVUK01000066">
    <property type="protein sequence ID" value="KAF7487736.1"/>
    <property type="molecule type" value="Genomic_DNA"/>
</dbReference>
<gene>
    <name evidence="2" type="ORF">SSS_2732</name>
</gene>
<evidence type="ECO:0000313" key="2">
    <source>
        <dbReference type="EMBL" id="KAF7487736.1"/>
    </source>
</evidence>
<accession>A0A834R0K0</accession>
<feature type="region of interest" description="Disordered" evidence="1">
    <location>
        <begin position="1"/>
        <end position="128"/>
    </location>
</feature>
<feature type="compositionally biased region" description="Basic residues" evidence="1">
    <location>
        <begin position="352"/>
        <end position="363"/>
    </location>
</feature>
<feature type="region of interest" description="Disordered" evidence="1">
    <location>
        <begin position="342"/>
        <end position="386"/>
    </location>
</feature>
<evidence type="ECO:0000313" key="4">
    <source>
        <dbReference type="Proteomes" id="UP000070412"/>
    </source>
</evidence>
<organism evidence="2">
    <name type="scientific">Sarcoptes scabiei</name>
    <name type="common">Itch mite</name>
    <name type="synonym">Acarus scabiei</name>
    <dbReference type="NCBI Taxonomy" id="52283"/>
    <lineage>
        <taxon>Eukaryota</taxon>
        <taxon>Metazoa</taxon>
        <taxon>Ecdysozoa</taxon>
        <taxon>Arthropoda</taxon>
        <taxon>Chelicerata</taxon>
        <taxon>Arachnida</taxon>
        <taxon>Acari</taxon>
        <taxon>Acariformes</taxon>
        <taxon>Sarcoptiformes</taxon>
        <taxon>Astigmata</taxon>
        <taxon>Psoroptidia</taxon>
        <taxon>Sarcoptoidea</taxon>
        <taxon>Sarcoptidae</taxon>
        <taxon>Sarcoptinae</taxon>
        <taxon>Sarcoptes</taxon>
    </lineage>
</organism>
<reference evidence="3" key="3">
    <citation type="submission" date="2022-06" db="UniProtKB">
        <authorList>
            <consortium name="EnsemblMetazoa"/>
        </authorList>
    </citation>
    <scope>IDENTIFICATION</scope>
</reference>
<sequence length="521" mass="57648">MQDHPNYKYRPRRKKNSKRVSQQQGQCGTTPPTSKRNHNNINSVGHGNDDNLISSSMSSSLYQTQTSSSTLQELADNSSISSPSLDYCGIHTPDSSPDGSPSANSSNNSNNNNMGNSNESIGLATIGSNQPSATVNELLAPSIHHHTSSDFAANKPTNLRDSITKSLPTPETSPNDIVENKNSISQSYHGAELIENDLHSTLSSPSSTQHLYPSDPSFPFSPYSHQYNFDKQKSSELVPPPLSSPNQQSHKPENPFNELLSRFSGSSTFLRNVCPPYSYRTSSRDDSMDNSISHHHQHQQQQQHHTDCSPFAISKQSVSHQNYSFDPPRSMLQHQLELPINDTRQPTIPGYHHNHQHHHHHHPQQSWPPILQSSISPSATSTPTTNLIENNDLYDINRCYAGGGSLFNGSCGEKNLGSKSTIDSNPYPYQNETNLMYGYDQISPENSYQSDPFHFDGQVQSLESQQQQSLSLSSSLHSQINSENDPISIVTPPIRRDAMAHCDSSNSELIAALAETREIIS</sequence>
<reference evidence="2" key="2">
    <citation type="submission" date="2020-01" db="EMBL/GenBank/DDBJ databases">
        <authorList>
            <person name="Korhonen P.K.K."/>
            <person name="Guangxu M.G."/>
            <person name="Wang T.W."/>
            <person name="Stroehlein A.J.S."/>
            <person name="Young N.D."/>
            <person name="Ang C.-S.A."/>
            <person name="Fernando D.W.F."/>
            <person name="Lu H.L."/>
            <person name="Taylor S.T."/>
            <person name="Ehtesham M.E.M."/>
            <person name="Najaraj S.H.N."/>
            <person name="Harsha G.H.G."/>
            <person name="Madugundu A.M."/>
            <person name="Renuse S.R."/>
            <person name="Holt D.H."/>
            <person name="Pandey A.P."/>
            <person name="Papenfuss A.P."/>
            <person name="Gasser R.B.G."/>
            <person name="Fischer K.F."/>
        </authorList>
    </citation>
    <scope>NUCLEOTIDE SEQUENCE</scope>
    <source>
        <strain evidence="2">SSS_KF_BRIS2020</strain>
    </source>
</reference>
<evidence type="ECO:0000256" key="1">
    <source>
        <dbReference type="SAM" id="MobiDB-lite"/>
    </source>
</evidence>
<feature type="compositionally biased region" description="Polar residues" evidence="1">
    <location>
        <begin position="75"/>
        <end position="84"/>
    </location>
</feature>
<proteinExistence type="predicted"/>
<feature type="compositionally biased region" description="Low complexity" evidence="1">
    <location>
        <begin position="373"/>
        <end position="385"/>
    </location>
</feature>
<feature type="compositionally biased region" description="Polar residues" evidence="1">
    <location>
        <begin position="149"/>
        <end position="179"/>
    </location>
</feature>
<feature type="compositionally biased region" description="Basic residues" evidence="1">
    <location>
        <begin position="7"/>
        <end position="18"/>
    </location>
</feature>
<feature type="region of interest" description="Disordered" evidence="1">
    <location>
        <begin position="147"/>
        <end position="179"/>
    </location>
</feature>
<feature type="compositionally biased region" description="Low complexity" evidence="1">
    <location>
        <begin position="94"/>
        <end position="120"/>
    </location>
</feature>
<evidence type="ECO:0000313" key="3">
    <source>
        <dbReference type="EnsemblMetazoa" id="KAF7487736.1"/>
    </source>
</evidence>